<dbReference type="STRING" id="1148.gene:10499589"/>
<dbReference type="EnsemblBacteria" id="BAA10097">
    <property type="protein sequence ID" value="BAA10097"/>
    <property type="gene ID" value="BAA10097"/>
</dbReference>
<dbReference type="PaxDb" id="1148-1001471"/>
<keyword evidence="3" id="KW-1185">Reference proteome</keyword>
<dbReference type="AlphaFoldDB" id="Q55591"/>
<dbReference type="EMBL" id="BA000022">
    <property type="protein sequence ID" value="BAA10097.1"/>
    <property type="molecule type" value="Genomic_DNA"/>
</dbReference>
<organism evidence="2 3">
    <name type="scientific">Synechocystis sp. (strain ATCC 27184 / PCC 6803 / Kazusa)</name>
    <dbReference type="NCBI Taxonomy" id="1111708"/>
    <lineage>
        <taxon>Bacteria</taxon>
        <taxon>Bacillati</taxon>
        <taxon>Cyanobacteriota</taxon>
        <taxon>Cyanophyceae</taxon>
        <taxon>Synechococcales</taxon>
        <taxon>Merismopediaceae</taxon>
        <taxon>Synechocystis</taxon>
    </lineage>
</organism>
<feature type="compositionally biased region" description="Low complexity" evidence="1">
    <location>
        <begin position="230"/>
        <end position="243"/>
    </location>
</feature>
<evidence type="ECO:0000256" key="1">
    <source>
        <dbReference type="SAM" id="MobiDB-lite"/>
    </source>
</evidence>
<accession>Q55591</accession>
<name>Q55591_SYNY3</name>
<evidence type="ECO:0000313" key="3">
    <source>
        <dbReference type="Proteomes" id="UP000001425"/>
    </source>
</evidence>
<dbReference type="InParanoid" id="Q55591"/>
<gene>
    <name evidence="2" type="ordered locus">slr0377</name>
</gene>
<feature type="region of interest" description="Disordered" evidence="1">
    <location>
        <begin position="229"/>
        <end position="260"/>
    </location>
</feature>
<proteinExistence type="predicted"/>
<sequence length="409" mass="45915">MSIPPSALADVAHYLEEQDEGQRIKKLLFCLSKKYWENDPNVLDSNGLDALLMELVVQKPTIEQFTFSLYKLVKTLNRPKVYAAVAKTILDQLGPIYTAYGKTAIPEDVKGEDGAIAAMPMETETPAPIHRVVDPQYVATQVAHILVQHREQARIQKLIFAVARGYWENNLQAIEQVGLANLLLELRQRYPTPGQLQEGFSQIVNNINKTTFYLAIARLILEQMQGLYDSGPGSEEQSSPSHQATQANLMASDSPSPAESQLKSLATSIVDFDALPIPAPPPRPRPSEPILTVLGAVVPSPPGTPLQAHTEKKEYNLFEIRSEIMQYTNPLRAKVLLFSVLFQSWDEHNPDWSLVRSYALDDLVEQLILSRRRPNEVEIKLNALANQMFDQEEYQQTAQTLIKIIKPLL</sequence>
<dbReference type="eggNOG" id="COG2114">
    <property type="taxonomic scope" value="Bacteria"/>
</dbReference>
<dbReference type="IntAct" id="Q55591">
    <property type="interactions" value="2"/>
</dbReference>
<reference evidence="2 3" key="2">
    <citation type="journal article" date="1996" name="DNA Res.">
        <title>Sequence analysis of the genome of the unicellular cyanobacterium Synechocystis sp. strain PCC6803. II. Sequence determination of the entire genome and assignment of potential protein-coding regions.</title>
        <authorList>
            <person name="Kaneko T."/>
            <person name="Sato S."/>
            <person name="Kotani H."/>
            <person name="Tanaka A."/>
            <person name="Asamizu E."/>
            <person name="Nakamura Y."/>
            <person name="Miyajima N."/>
            <person name="Hirosawa M."/>
            <person name="Sugiura M."/>
            <person name="Sasamoto S."/>
            <person name="Kimura T."/>
            <person name="Hosouchi T."/>
            <person name="Matsuno A."/>
            <person name="Muraki A."/>
            <person name="Nakazaki N."/>
            <person name="Naruo K."/>
            <person name="Okumura S."/>
            <person name="Shimpo S."/>
            <person name="Takeuchi C."/>
            <person name="Wada T."/>
            <person name="Watanabe A."/>
            <person name="Yamada M."/>
            <person name="Yasuda M."/>
            <person name="Tabata S."/>
        </authorList>
    </citation>
    <scope>NUCLEOTIDE SEQUENCE [LARGE SCALE GENOMIC DNA]</scope>
    <source>
        <strain evidence="3">ATCC 27184 / PCC 6803 / Kazusa</strain>
    </source>
</reference>
<dbReference type="KEGG" id="syn:slr0377"/>
<reference evidence="2 3" key="1">
    <citation type="journal article" date="1995" name="DNA Res.">
        <title>Sequence analysis of the genome of the unicellular cyanobacterium Synechocystis sp. strain PCC6803. I. Sequence features in the 1 Mb region from map positions 64% to 92% of the genome.</title>
        <authorList>
            <person name="Kaneko T."/>
            <person name="Tanaka A."/>
            <person name="Sato S."/>
            <person name="Kotani H."/>
            <person name="Sazuka T."/>
            <person name="Miyajima N."/>
            <person name="Sugiura M."/>
            <person name="Tabata S."/>
        </authorList>
    </citation>
    <scope>NUCLEOTIDE SEQUENCE [LARGE SCALE GENOMIC DNA]</scope>
    <source>
        <strain evidence="3">ATCC 27184 / PCC 6803 / Kazusa</strain>
    </source>
</reference>
<dbReference type="PIR" id="S76119">
    <property type="entry name" value="S76119"/>
</dbReference>
<protein>
    <submittedName>
        <fullName evidence="2">Slr0377 protein</fullName>
    </submittedName>
</protein>
<dbReference type="Proteomes" id="UP000001425">
    <property type="component" value="Chromosome"/>
</dbReference>
<feature type="compositionally biased region" description="Polar residues" evidence="1">
    <location>
        <begin position="244"/>
        <end position="260"/>
    </location>
</feature>
<evidence type="ECO:0000313" key="2">
    <source>
        <dbReference type="EMBL" id="BAA10097.1"/>
    </source>
</evidence>